<dbReference type="Proteomes" id="UP000797356">
    <property type="component" value="Chromosome 2"/>
</dbReference>
<dbReference type="PANTHER" id="PTHR35483:SF1">
    <property type="entry name" value="GLYCINE-RICH PROTEIN-RELATED"/>
    <property type="match status" value="1"/>
</dbReference>
<proteinExistence type="predicted"/>
<accession>A0A8K0I0I8</accession>
<dbReference type="AlphaFoldDB" id="A0A8K0I0I8"/>
<sequence>MIRGEELTRLARDYIKYLFGAKESLRLKRAMYNWHKFWENITRKEVLREGWLERAIVKTPTWWHKPKQLARFVESLYRDYMRQQEREQERAQES</sequence>
<comment type="caution">
    <text evidence="1">The sequence shown here is derived from an EMBL/GenBank/DDBJ whole genome shotgun (WGS) entry which is preliminary data.</text>
</comment>
<dbReference type="EMBL" id="CM017873">
    <property type="protein sequence ID" value="KAG1331287.1"/>
    <property type="molecule type" value="Genomic_DNA"/>
</dbReference>
<keyword evidence="2" id="KW-1185">Reference proteome</keyword>
<name>A0A8K0I0I8_COCNU</name>
<dbReference type="GO" id="GO:0009507">
    <property type="term" value="C:chloroplast"/>
    <property type="evidence" value="ECO:0007669"/>
    <property type="project" value="TreeGrafter"/>
</dbReference>
<gene>
    <name evidence="1" type="ORF">COCNU_02G012550</name>
</gene>
<evidence type="ECO:0000313" key="2">
    <source>
        <dbReference type="Proteomes" id="UP000797356"/>
    </source>
</evidence>
<organism evidence="1 2">
    <name type="scientific">Cocos nucifera</name>
    <name type="common">Coconut palm</name>
    <dbReference type="NCBI Taxonomy" id="13894"/>
    <lineage>
        <taxon>Eukaryota</taxon>
        <taxon>Viridiplantae</taxon>
        <taxon>Streptophyta</taxon>
        <taxon>Embryophyta</taxon>
        <taxon>Tracheophyta</taxon>
        <taxon>Spermatophyta</taxon>
        <taxon>Magnoliopsida</taxon>
        <taxon>Liliopsida</taxon>
        <taxon>Arecaceae</taxon>
        <taxon>Arecoideae</taxon>
        <taxon>Cocoseae</taxon>
        <taxon>Attaleinae</taxon>
        <taxon>Cocos</taxon>
    </lineage>
</organism>
<evidence type="ECO:0000313" key="1">
    <source>
        <dbReference type="EMBL" id="KAG1331287.1"/>
    </source>
</evidence>
<dbReference type="OrthoDB" id="1680511at2759"/>
<protein>
    <submittedName>
        <fullName evidence="1">Uncharacterized protein</fullName>
    </submittedName>
</protein>
<reference evidence="1" key="2">
    <citation type="submission" date="2019-07" db="EMBL/GenBank/DDBJ databases">
        <authorList>
            <person name="Yang Y."/>
            <person name="Bocs S."/>
            <person name="Baudouin L."/>
        </authorList>
    </citation>
    <scope>NUCLEOTIDE SEQUENCE</scope>
    <source>
        <tissue evidence="1">Spear leaf of Hainan Tall coconut</tissue>
    </source>
</reference>
<reference evidence="1" key="1">
    <citation type="journal article" date="2017" name="Gigascience">
        <title>The genome draft of coconut (Cocos nucifera).</title>
        <authorList>
            <person name="Xiao Y."/>
            <person name="Xu P."/>
            <person name="Fan H."/>
            <person name="Baudouin L."/>
            <person name="Xia W."/>
            <person name="Bocs S."/>
            <person name="Xu J."/>
            <person name="Li Q."/>
            <person name="Guo A."/>
            <person name="Zhou L."/>
            <person name="Li J."/>
            <person name="Wu Y."/>
            <person name="Ma Z."/>
            <person name="Armero A."/>
            <person name="Issali A.E."/>
            <person name="Liu N."/>
            <person name="Peng M."/>
            <person name="Yang Y."/>
        </authorList>
    </citation>
    <scope>NUCLEOTIDE SEQUENCE</scope>
    <source>
        <tissue evidence="1">Spear leaf of Hainan Tall coconut</tissue>
    </source>
</reference>
<dbReference type="PANTHER" id="PTHR35483">
    <property type="entry name" value="NUCLEUSENVELOPE PROTEIN"/>
    <property type="match status" value="1"/>
</dbReference>